<dbReference type="Proteomes" id="UP000604825">
    <property type="component" value="Unassembled WGS sequence"/>
</dbReference>
<dbReference type="InterPro" id="IPR050231">
    <property type="entry name" value="Iron_ascorbate_oxido_reductase"/>
</dbReference>
<keyword evidence="2" id="KW-0479">Metal-binding</keyword>
<name>A0A811QYL6_9POAL</name>
<organism evidence="6 7">
    <name type="scientific">Miscanthus lutarioriparius</name>
    <dbReference type="NCBI Taxonomy" id="422564"/>
    <lineage>
        <taxon>Eukaryota</taxon>
        <taxon>Viridiplantae</taxon>
        <taxon>Streptophyta</taxon>
        <taxon>Embryophyta</taxon>
        <taxon>Tracheophyta</taxon>
        <taxon>Spermatophyta</taxon>
        <taxon>Magnoliopsida</taxon>
        <taxon>Liliopsida</taxon>
        <taxon>Poales</taxon>
        <taxon>Poaceae</taxon>
        <taxon>PACMAD clade</taxon>
        <taxon>Panicoideae</taxon>
        <taxon>Andropogonodae</taxon>
        <taxon>Andropogoneae</taxon>
        <taxon>Saccharinae</taxon>
        <taxon>Miscanthus</taxon>
    </lineage>
</organism>
<dbReference type="OrthoDB" id="288590at2759"/>
<dbReference type="InterPro" id="IPR027443">
    <property type="entry name" value="IPNS-like_sf"/>
</dbReference>
<gene>
    <name evidence="6" type="ORF">NCGR_LOCUS46665</name>
</gene>
<dbReference type="Gene3D" id="2.60.120.330">
    <property type="entry name" value="B-lactam Antibiotic, Isopenicillin N Synthase, Chain"/>
    <property type="match status" value="2"/>
</dbReference>
<evidence type="ECO:0000256" key="2">
    <source>
        <dbReference type="ARBA" id="ARBA00022723"/>
    </source>
</evidence>
<sequence length="270" mass="29345">MAEIPVIDLRLAGSSPEESARLRAACERLGCFRVTGHGVPAGLLAEMKAAVRALFDLPDDAKRRNADVIPGSGYVPPSAANPLYEAFGLLDAAAPADVDAFCARLDAPPHVRETVKTYAEKMHDVIVGVAGELASSLGLEEHSFQDWPCQFRINRYNYTQETVGSSGVQTHTDSGFLTVLQEDECVGGLEAWSNGRLHNVKHRVRCVAPVPRISVAIFLLAPKDDGVSAPEAFVDADHPRRYKAFNYDDYRRLRLSTGERAGEALARMAA</sequence>
<dbReference type="Pfam" id="PF14226">
    <property type="entry name" value="DIOX_N"/>
    <property type="match status" value="1"/>
</dbReference>
<accession>A0A811QYL6</accession>
<feature type="domain" description="Non-haem dioxygenase N-terminal" evidence="5">
    <location>
        <begin position="4"/>
        <end position="75"/>
    </location>
</feature>
<keyword evidence="3" id="KW-0560">Oxidoreductase</keyword>
<evidence type="ECO:0000313" key="7">
    <source>
        <dbReference type="Proteomes" id="UP000604825"/>
    </source>
</evidence>
<dbReference type="InterPro" id="IPR026992">
    <property type="entry name" value="DIOX_N"/>
</dbReference>
<comment type="cofactor">
    <cofactor evidence="1">
        <name>L-ascorbate</name>
        <dbReference type="ChEBI" id="CHEBI:38290"/>
    </cofactor>
</comment>
<comment type="caution">
    <text evidence="6">The sequence shown here is derived from an EMBL/GenBank/DDBJ whole genome shotgun (WGS) entry which is preliminary data.</text>
</comment>
<dbReference type="EMBL" id="CAJGYO010000012">
    <property type="protein sequence ID" value="CAD6263358.1"/>
    <property type="molecule type" value="Genomic_DNA"/>
</dbReference>
<protein>
    <recommendedName>
        <fullName evidence="5">Non-haem dioxygenase N-terminal domain-containing protein</fullName>
    </recommendedName>
</protein>
<keyword evidence="7" id="KW-1185">Reference proteome</keyword>
<dbReference type="SUPFAM" id="SSF51197">
    <property type="entry name" value="Clavaminate synthase-like"/>
    <property type="match status" value="1"/>
</dbReference>
<dbReference type="GO" id="GO:0046872">
    <property type="term" value="F:metal ion binding"/>
    <property type="evidence" value="ECO:0007669"/>
    <property type="project" value="UniProtKB-KW"/>
</dbReference>
<dbReference type="AlphaFoldDB" id="A0A811QYL6"/>
<evidence type="ECO:0000256" key="3">
    <source>
        <dbReference type="ARBA" id="ARBA00023002"/>
    </source>
</evidence>
<evidence type="ECO:0000256" key="1">
    <source>
        <dbReference type="ARBA" id="ARBA00001961"/>
    </source>
</evidence>
<proteinExistence type="predicted"/>
<evidence type="ECO:0000256" key="4">
    <source>
        <dbReference type="ARBA" id="ARBA00023004"/>
    </source>
</evidence>
<dbReference type="PANTHER" id="PTHR47990">
    <property type="entry name" value="2-OXOGLUTARATE (2OG) AND FE(II)-DEPENDENT OXYGENASE SUPERFAMILY PROTEIN-RELATED"/>
    <property type="match status" value="1"/>
</dbReference>
<evidence type="ECO:0000313" key="6">
    <source>
        <dbReference type="EMBL" id="CAD6263358.1"/>
    </source>
</evidence>
<dbReference type="GO" id="GO:0016491">
    <property type="term" value="F:oxidoreductase activity"/>
    <property type="evidence" value="ECO:0007669"/>
    <property type="project" value="UniProtKB-KW"/>
</dbReference>
<evidence type="ECO:0000259" key="5">
    <source>
        <dbReference type="Pfam" id="PF14226"/>
    </source>
</evidence>
<keyword evidence="4" id="KW-0408">Iron</keyword>
<reference evidence="6" key="1">
    <citation type="submission" date="2020-10" db="EMBL/GenBank/DDBJ databases">
        <authorList>
            <person name="Han B."/>
            <person name="Lu T."/>
            <person name="Zhao Q."/>
            <person name="Huang X."/>
            <person name="Zhao Y."/>
        </authorList>
    </citation>
    <scope>NUCLEOTIDE SEQUENCE</scope>
</reference>